<dbReference type="GO" id="GO:0045892">
    <property type="term" value="P:negative regulation of DNA-templated transcription"/>
    <property type="evidence" value="ECO:0007669"/>
    <property type="project" value="TreeGrafter"/>
</dbReference>
<sequence length="277" mass="29332">MMRSVHNLVVQSATEGEPVERNTSSSLRRGLALLDAVSAATAAGGGTLTELAAAVGVHKSSALRLLAPMAESGLVRVEQGRYLLGPRTAQLGRVYLDSVDLRALAQPALRRLVEESGESVHLVLPDLPDMVYIAKIDGPGRVRMNSYVGSRQPAHSTGVGRAYLAFADEAAVDAVVARGLAPRTGRTVTDPAEFRAGLKTIRERRYAVDDIENEPDIRCVAAPVFDHDGAVTAAVSVAGLATRITPDRFDRLGELVVAAGRAISQQLGAAPSREEPR</sequence>
<dbReference type="SMART" id="SM00346">
    <property type="entry name" value="HTH_ICLR"/>
    <property type="match status" value="1"/>
</dbReference>
<dbReference type="InterPro" id="IPR036390">
    <property type="entry name" value="WH_DNA-bd_sf"/>
</dbReference>
<protein>
    <submittedName>
        <fullName evidence="6">IclR family transcriptional regulator</fullName>
    </submittedName>
</protein>
<dbReference type="InterPro" id="IPR005471">
    <property type="entry name" value="Tscrpt_reg_IclR_N"/>
</dbReference>
<keyword evidence="2" id="KW-0238">DNA-binding</keyword>
<evidence type="ECO:0000313" key="6">
    <source>
        <dbReference type="EMBL" id="TDC50112.1"/>
    </source>
</evidence>
<dbReference type="PANTHER" id="PTHR30136:SF24">
    <property type="entry name" value="HTH-TYPE TRANSCRIPTIONAL REPRESSOR ALLR"/>
    <property type="match status" value="1"/>
</dbReference>
<gene>
    <name evidence="6" type="ORF">E1212_16180</name>
</gene>
<keyword evidence="1" id="KW-0805">Transcription regulation</keyword>
<feature type="domain" description="IclR-ED" evidence="5">
    <location>
        <begin position="87"/>
        <end position="269"/>
    </location>
</feature>
<dbReference type="Gene3D" id="3.30.450.40">
    <property type="match status" value="1"/>
</dbReference>
<name>A0A4R4RN51_9ACTN</name>
<dbReference type="EMBL" id="SMKL01000034">
    <property type="protein sequence ID" value="TDC50112.1"/>
    <property type="molecule type" value="Genomic_DNA"/>
</dbReference>
<dbReference type="InterPro" id="IPR014757">
    <property type="entry name" value="Tscrpt_reg_IclR_C"/>
</dbReference>
<dbReference type="InterPro" id="IPR050707">
    <property type="entry name" value="HTH_MetabolicPath_Reg"/>
</dbReference>
<dbReference type="PROSITE" id="PS51078">
    <property type="entry name" value="ICLR_ED"/>
    <property type="match status" value="1"/>
</dbReference>
<dbReference type="SUPFAM" id="SSF55781">
    <property type="entry name" value="GAF domain-like"/>
    <property type="match status" value="1"/>
</dbReference>
<reference evidence="6 7" key="1">
    <citation type="submission" date="2019-02" db="EMBL/GenBank/DDBJ databases">
        <title>Draft genome sequences of novel Actinobacteria.</title>
        <authorList>
            <person name="Sahin N."/>
            <person name="Ay H."/>
            <person name="Saygin H."/>
        </authorList>
    </citation>
    <scope>NUCLEOTIDE SEQUENCE [LARGE SCALE GENOMIC DNA]</scope>
    <source>
        <strain evidence="6 7">KC603</strain>
    </source>
</reference>
<dbReference type="InterPro" id="IPR029016">
    <property type="entry name" value="GAF-like_dom_sf"/>
</dbReference>
<dbReference type="SUPFAM" id="SSF46785">
    <property type="entry name" value="Winged helix' DNA-binding domain"/>
    <property type="match status" value="1"/>
</dbReference>
<accession>A0A4R4RN51</accession>
<dbReference type="AlphaFoldDB" id="A0A4R4RN51"/>
<evidence type="ECO:0000256" key="3">
    <source>
        <dbReference type="ARBA" id="ARBA00023163"/>
    </source>
</evidence>
<dbReference type="Gene3D" id="1.10.10.10">
    <property type="entry name" value="Winged helix-like DNA-binding domain superfamily/Winged helix DNA-binding domain"/>
    <property type="match status" value="1"/>
</dbReference>
<comment type="caution">
    <text evidence="6">The sequence shown here is derived from an EMBL/GenBank/DDBJ whole genome shotgun (WGS) entry which is preliminary data.</text>
</comment>
<dbReference type="Pfam" id="PF09339">
    <property type="entry name" value="HTH_IclR"/>
    <property type="match status" value="1"/>
</dbReference>
<feature type="domain" description="HTH iclR-type" evidence="4">
    <location>
        <begin position="24"/>
        <end position="86"/>
    </location>
</feature>
<evidence type="ECO:0000259" key="5">
    <source>
        <dbReference type="PROSITE" id="PS51078"/>
    </source>
</evidence>
<dbReference type="GO" id="GO:0003677">
    <property type="term" value="F:DNA binding"/>
    <property type="evidence" value="ECO:0007669"/>
    <property type="project" value="UniProtKB-KW"/>
</dbReference>
<dbReference type="Pfam" id="PF01614">
    <property type="entry name" value="IclR_C"/>
    <property type="match status" value="1"/>
</dbReference>
<dbReference type="GO" id="GO:0003700">
    <property type="term" value="F:DNA-binding transcription factor activity"/>
    <property type="evidence" value="ECO:0007669"/>
    <property type="project" value="TreeGrafter"/>
</dbReference>
<dbReference type="InterPro" id="IPR036388">
    <property type="entry name" value="WH-like_DNA-bd_sf"/>
</dbReference>
<keyword evidence="3" id="KW-0804">Transcription</keyword>
<dbReference type="PROSITE" id="PS51077">
    <property type="entry name" value="HTH_ICLR"/>
    <property type="match status" value="1"/>
</dbReference>
<evidence type="ECO:0000256" key="1">
    <source>
        <dbReference type="ARBA" id="ARBA00023015"/>
    </source>
</evidence>
<dbReference type="Proteomes" id="UP000295621">
    <property type="component" value="Unassembled WGS sequence"/>
</dbReference>
<organism evidence="6 7">
    <name type="scientific">Jiangella ureilytica</name>
    <dbReference type="NCBI Taxonomy" id="2530374"/>
    <lineage>
        <taxon>Bacteria</taxon>
        <taxon>Bacillati</taxon>
        <taxon>Actinomycetota</taxon>
        <taxon>Actinomycetes</taxon>
        <taxon>Jiangellales</taxon>
        <taxon>Jiangellaceae</taxon>
        <taxon>Jiangella</taxon>
    </lineage>
</organism>
<keyword evidence="7" id="KW-1185">Reference proteome</keyword>
<evidence type="ECO:0000259" key="4">
    <source>
        <dbReference type="PROSITE" id="PS51077"/>
    </source>
</evidence>
<dbReference type="OrthoDB" id="8479143at2"/>
<dbReference type="PANTHER" id="PTHR30136">
    <property type="entry name" value="HELIX-TURN-HELIX TRANSCRIPTIONAL REGULATOR, ICLR FAMILY"/>
    <property type="match status" value="1"/>
</dbReference>
<proteinExistence type="predicted"/>
<evidence type="ECO:0000313" key="7">
    <source>
        <dbReference type="Proteomes" id="UP000295621"/>
    </source>
</evidence>
<evidence type="ECO:0000256" key="2">
    <source>
        <dbReference type="ARBA" id="ARBA00023125"/>
    </source>
</evidence>